<name>A0A0P1G291_9RHOB</name>
<dbReference type="InterPro" id="IPR005471">
    <property type="entry name" value="Tscrpt_reg_IclR_N"/>
</dbReference>
<organism evidence="4 5">
    <name type="scientific">Tropicibacter naphthalenivorans</name>
    <dbReference type="NCBI Taxonomy" id="441103"/>
    <lineage>
        <taxon>Bacteria</taxon>
        <taxon>Pseudomonadati</taxon>
        <taxon>Pseudomonadota</taxon>
        <taxon>Alphaproteobacteria</taxon>
        <taxon>Rhodobacterales</taxon>
        <taxon>Roseobacteraceae</taxon>
        <taxon>Tropicibacter</taxon>
    </lineage>
</organism>
<dbReference type="PANTHER" id="PTHR30136:SF35">
    <property type="entry name" value="HTH-TYPE TRANSCRIPTIONAL REGULATOR RV1719"/>
    <property type="match status" value="1"/>
</dbReference>
<feature type="domain" description="HTH iclR-type" evidence="3">
    <location>
        <begin position="1"/>
        <end position="81"/>
    </location>
</feature>
<evidence type="ECO:0000256" key="2">
    <source>
        <dbReference type="ARBA" id="ARBA00023163"/>
    </source>
</evidence>
<dbReference type="PANTHER" id="PTHR30136">
    <property type="entry name" value="HELIX-TURN-HELIX TRANSCRIPTIONAL REGULATOR, ICLR FAMILY"/>
    <property type="match status" value="1"/>
</dbReference>
<gene>
    <name evidence="4" type="ORF">TRN7648_00679</name>
</gene>
<accession>A0A0P1G291</accession>
<proteinExistence type="predicted"/>
<dbReference type="Proteomes" id="UP000054935">
    <property type="component" value="Unassembled WGS sequence"/>
</dbReference>
<sequence>MLTLLQSSGQMTLGDLHRRTGIPKASLLRILKTLRARGMVWQRMADGAYVASYSLAELAGHMDREQALAEVASPILERLSDRIKWPSVLAVPRLTHMEVIETNAPRAYI</sequence>
<evidence type="ECO:0000313" key="4">
    <source>
        <dbReference type="EMBL" id="CUH75893.1"/>
    </source>
</evidence>
<keyword evidence="4" id="KW-0238">DNA-binding</keyword>
<dbReference type="Gene3D" id="3.30.450.40">
    <property type="match status" value="1"/>
</dbReference>
<dbReference type="STRING" id="441103.TRN7648_00679"/>
<dbReference type="GO" id="GO:0003700">
    <property type="term" value="F:DNA-binding transcription factor activity"/>
    <property type="evidence" value="ECO:0007669"/>
    <property type="project" value="TreeGrafter"/>
</dbReference>
<keyword evidence="2" id="KW-0804">Transcription</keyword>
<keyword evidence="5" id="KW-1185">Reference proteome</keyword>
<dbReference type="InterPro" id="IPR036390">
    <property type="entry name" value="WH_DNA-bd_sf"/>
</dbReference>
<dbReference type="GO" id="GO:0045892">
    <property type="term" value="P:negative regulation of DNA-templated transcription"/>
    <property type="evidence" value="ECO:0007669"/>
    <property type="project" value="TreeGrafter"/>
</dbReference>
<dbReference type="SMART" id="SM00346">
    <property type="entry name" value="HTH_ICLR"/>
    <property type="match status" value="1"/>
</dbReference>
<dbReference type="AlphaFoldDB" id="A0A0P1G291"/>
<keyword evidence="1" id="KW-0805">Transcription regulation</keyword>
<dbReference type="GO" id="GO:0003677">
    <property type="term" value="F:DNA binding"/>
    <property type="evidence" value="ECO:0007669"/>
    <property type="project" value="UniProtKB-KW"/>
</dbReference>
<evidence type="ECO:0000256" key="1">
    <source>
        <dbReference type="ARBA" id="ARBA00023015"/>
    </source>
</evidence>
<dbReference type="InterPro" id="IPR029016">
    <property type="entry name" value="GAF-like_dom_sf"/>
</dbReference>
<dbReference type="Gene3D" id="1.10.10.10">
    <property type="entry name" value="Winged helix-like DNA-binding domain superfamily/Winged helix DNA-binding domain"/>
    <property type="match status" value="1"/>
</dbReference>
<dbReference type="InterPro" id="IPR036388">
    <property type="entry name" value="WH-like_DNA-bd_sf"/>
</dbReference>
<dbReference type="InterPro" id="IPR050707">
    <property type="entry name" value="HTH_MetabolicPath_Reg"/>
</dbReference>
<dbReference type="SUPFAM" id="SSF46785">
    <property type="entry name" value="Winged helix' DNA-binding domain"/>
    <property type="match status" value="1"/>
</dbReference>
<evidence type="ECO:0000313" key="5">
    <source>
        <dbReference type="Proteomes" id="UP000054935"/>
    </source>
</evidence>
<reference evidence="4 5" key="1">
    <citation type="submission" date="2015-09" db="EMBL/GenBank/DDBJ databases">
        <authorList>
            <consortium name="Swine Surveillance"/>
        </authorList>
    </citation>
    <scope>NUCLEOTIDE SEQUENCE [LARGE SCALE GENOMIC DNA]</scope>
    <source>
        <strain evidence="4 5">CECT 7648</strain>
    </source>
</reference>
<dbReference type="EMBL" id="CYSE01000001">
    <property type="protein sequence ID" value="CUH75893.1"/>
    <property type="molecule type" value="Genomic_DNA"/>
</dbReference>
<dbReference type="Pfam" id="PF09339">
    <property type="entry name" value="HTH_IclR"/>
    <property type="match status" value="1"/>
</dbReference>
<evidence type="ECO:0000259" key="3">
    <source>
        <dbReference type="SMART" id="SM00346"/>
    </source>
</evidence>
<protein>
    <submittedName>
        <fullName evidence="4">DNA-binding transcriptional activator MhpR</fullName>
    </submittedName>
</protein>